<dbReference type="NCBIfam" id="TIGR01444">
    <property type="entry name" value="fkbM_fam"/>
    <property type="match status" value="1"/>
</dbReference>
<feature type="domain" description="Methyltransferase FkbM" evidence="1">
    <location>
        <begin position="201"/>
        <end position="330"/>
    </location>
</feature>
<reference evidence="2 3" key="1">
    <citation type="submission" date="2017-09" db="EMBL/GenBank/DDBJ databases">
        <title>Reassesment of A. cryaerophilus.</title>
        <authorList>
            <person name="Perez-Cataluna A."/>
            <person name="Collado L."/>
            <person name="Salgado O."/>
            <person name="Lefinanco V."/>
            <person name="Figueras M.J."/>
        </authorList>
    </citation>
    <scope>NUCLEOTIDE SEQUENCE [LARGE SCALE GENOMIC DNA]</scope>
    <source>
        <strain evidence="2 3">LMG 10229</strain>
    </source>
</reference>
<proteinExistence type="predicted"/>
<organism evidence="2 3">
    <name type="scientific">Aliarcobacter cryaerophilus</name>
    <dbReference type="NCBI Taxonomy" id="28198"/>
    <lineage>
        <taxon>Bacteria</taxon>
        <taxon>Pseudomonadati</taxon>
        <taxon>Campylobacterota</taxon>
        <taxon>Epsilonproteobacteria</taxon>
        <taxon>Campylobacterales</taxon>
        <taxon>Arcobacteraceae</taxon>
        <taxon>Aliarcobacter</taxon>
    </lineage>
</organism>
<protein>
    <recommendedName>
        <fullName evidence="1">Methyltransferase FkbM domain-containing protein</fullName>
    </recommendedName>
</protein>
<dbReference type="InterPro" id="IPR006342">
    <property type="entry name" value="FkbM_mtfrase"/>
</dbReference>
<dbReference type="Proteomes" id="UP000238811">
    <property type="component" value="Unassembled WGS sequence"/>
</dbReference>
<evidence type="ECO:0000313" key="2">
    <source>
        <dbReference type="EMBL" id="PRN00874.1"/>
    </source>
</evidence>
<evidence type="ECO:0000313" key="3">
    <source>
        <dbReference type="Proteomes" id="UP000238811"/>
    </source>
</evidence>
<sequence>MIDYKKEINNILNSQKSNIREKDLKNKEIILYGAGKMGLMALDFLEKINIRPKFIVDQNITGTLKNIEIISLENLTIEDKQKCLFIICIVTLPYKNIYDSLKTYNCMNIYHFYDYSNIMLNKYISNGWEKSELDKNDLENITNICSKLENDETSLAHYLQFLWWRIRKIENIYEKYPILSNNKYFDAPCFPKLTENERLLDAGAHFGTTIHHFINATNKKFDVIWAYEPDEQNLNILKNSVNKDFEEKIHLYNIALSNKNDSSYFTDKLGFASKIDEEGNIKVSTKKIDSLNINPTIIKLHLEGHELQALEGAKETIMKYRPILMVLADHNEDGLYKIANFLINLENYKLFFYLHDYCGNSAVYYAIPKERLL</sequence>
<dbReference type="InterPro" id="IPR052514">
    <property type="entry name" value="SAM-dependent_MTase"/>
</dbReference>
<comment type="caution">
    <text evidence="2">The sequence shown here is derived from an EMBL/GenBank/DDBJ whole genome shotgun (WGS) entry which is preliminary data.</text>
</comment>
<dbReference type="InterPro" id="IPR029063">
    <property type="entry name" value="SAM-dependent_MTases_sf"/>
</dbReference>
<evidence type="ECO:0000259" key="1">
    <source>
        <dbReference type="Pfam" id="PF05050"/>
    </source>
</evidence>
<gene>
    <name evidence="2" type="ORF">CJ668_04575</name>
</gene>
<dbReference type="PANTHER" id="PTHR34203:SF15">
    <property type="entry name" value="SLL1173 PROTEIN"/>
    <property type="match status" value="1"/>
</dbReference>
<dbReference type="SUPFAM" id="SSF53335">
    <property type="entry name" value="S-adenosyl-L-methionine-dependent methyltransferases"/>
    <property type="match status" value="1"/>
</dbReference>
<name>A0A2S9TPX8_9BACT</name>
<dbReference type="Pfam" id="PF05050">
    <property type="entry name" value="Methyltransf_21"/>
    <property type="match status" value="1"/>
</dbReference>
<dbReference type="PANTHER" id="PTHR34203">
    <property type="entry name" value="METHYLTRANSFERASE, FKBM FAMILY PROTEIN"/>
    <property type="match status" value="1"/>
</dbReference>
<dbReference type="Gene3D" id="3.40.50.150">
    <property type="entry name" value="Vaccinia Virus protein VP39"/>
    <property type="match status" value="1"/>
</dbReference>
<accession>A0A2S9TPX8</accession>
<dbReference type="EMBL" id="NXGD01000004">
    <property type="protein sequence ID" value="PRN00874.1"/>
    <property type="molecule type" value="Genomic_DNA"/>
</dbReference>
<dbReference type="AlphaFoldDB" id="A0A2S9TPX8"/>